<proteinExistence type="predicted"/>
<reference evidence="1 2" key="1">
    <citation type="submission" date="2015-04" db="EMBL/GenBank/DDBJ databases">
        <title>Whole genome shotgun sequence of Flavihumibacter petaseus NBRC 106054.</title>
        <authorList>
            <person name="Miyazawa S."/>
            <person name="Hosoyama A."/>
            <person name="Hashimoto M."/>
            <person name="Noguchi M."/>
            <person name="Tsuchikane K."/>
            <person name="Ohji S."/>
            <person name="Yamazoe A."/>
            <person name="Ichikawa N."/>
            <person name="Kimura A."/>
            <person name="Fujita N."/>
        </authorList>
    </citation>
    <scope>NUCLEOTIDE SEQUENCE [LARGE SCALE GENOMIC DNA]</scope>
    <source>
        <strain evidence="1 2">NBRC 106054</strain>
    </source>
</reference>
<dbReference type="InterPro" id="IPR021284">
    <property type="entry name" value="DUF2750"/>
</dbReference>
<name>A0A0E9N3Z2_9BACT</name>
<sequence length="127" mass="14769">MNQQEIDQICRLEPDARYRYAIRRIADAEQVCVLRDEDDQFALSEADGRAVIKIWPAAEFALALRKGEWEDNEAYSFNLNEMEDVLFPLIRDNDYLIDVFPVEGKPGVVVTLDQLVKDLNDELDKYK</sequence>
<keyword evidence="2" id="KW-1185">Reference proteome</keyword>
<organism evidence="1 2">
    <name type="scientific">Flavihumibacter petaseus NBRC 106054</name>
    <dbReference type="NCBI Taxonomy" id="1220578"/>
    <lineage>
        <taxon>Bacteria</taxon>
        <taxon>Pseudomonadati</taxon>
        <taxon>Bacteroidota</taxon>
        <taxon>Chitinophagia</taxon>
        <taxon>Chitinophagales</taxon>
        <taxon>Chitinophagaceae</taxon>
        <taxon>Flavihumibacter</taxon>
    </lineage>
</organism>
<dbReference type="AlphaFoldDB" id="A0A0E9N3Z2"/>
<gene>
    <name evidence="1" type="ORF">FPE01S_03_07410</name>
</gene>
<dbReference type="RefSeq" id="WP_046370576.1">
    <property type="nucleotide sequence ID" value="NZ_BBWV01000003.1"/>
</dbReference>
<dbReference type="Pfam" id="PF11042">
    <property type="entry name" value="DUF2750"/>
    <property type="match status" value="1"/>
</dbReference>
<evidence type="ECO:0008006" key="3">
    <source>
        <dbReference type="Google" id="ProtNLM"/>
    </source>
</evidence>
<evidence type="ECO:0000313" key="1">
    <source>
        <dbReference type="EMBL" id="GAO44702.1"/>
    </source>
</evidence>
<dbReference type="EMBL" id="BBWV01000003">
    <property type="protein sequence ID" value="GAO44702.1"/>
    <property type="molecule type" value="Genomic_DNA"/>
</dbReference>
<protein>
    <recommendedName>
        <fullName evidence="3">DUF2750 domain-containing protein</fullName>
    </recommendedName>
</protein>
<accession>A0A0E9N3Z2</accession>
<comment type="caution">
    <text evidence="1">The sequence shown here is derived from an EMBL/GenBank/DDBJ whole genome shotgun (WGS) entry which is preliminary data.</text>
</comment>
<evidence type="ECO:0000313" key="2">
    <source>
        <dbReference type="Proteomes" id="UP000033121"/>
    </source>
</evidence>
<dbReference type="OrthoDB" id="2936081at2"/>
<dbReference type="STRING" id="1220578.FPE01S_03_07410"/>
<dbReference type="Proteomes" id="UP000033121">
    <property type="component" value="Unassembled WGS sequence"/>
</dbReference>